<keyword evidence="1" id="KW-0479">Metal-binding</keyword>
<dbReference type="EMBL" id="KL142373">
    <property type="protein sequence ID" value="KDR79226.1"/>
    <property type="molecule type" value="Genomic_DNA"/>
</dbReference>
<reference evidence="7" key="1">
    <citation type="journal article" date="2014" name="Proc. Natl. Acad. Sci. U.S.A.">
        <title>Extensive sampling of basidiomycete genomes demonstrates inadequacy of the white-rot/brown-rot paradigm for wood decay fungi.</title>
        <authorList>
            <person name="Riley R."/>
            <person name="Salamov A.A."/>
            <person name="Brown D.W."/>
            <person name="Nagy L.G."/>
            <person name="Floudas D."/>
            <person name="Held B.W."/>
            <person name="Levasseur A."/>
            <person name="Lombard V."/>
            <person name="Morin E."/>
            <person name="Otillar R."/>
            <person name="Lindquist E.A."/>
            <person name="Sun H."/>
            <person name="LaButti K.M."/>
            <person name="Schmutz J."/>
            <person name="Jabbour D."/>
            <person name="Luo H."/>
            <person name="Baker S.E."/>
            <person name="Pisabarro A.G."/>
            <person name="Walton J.D."/>
            <person name="Blanchette R.A."/>
            <person name="Henrissat B."/>
            <person name="Martin F."/>
            <person name="Cullen D."/>
            <person name="Hibbett D.S."/>
            <person name="Grigoriev I.V."/>
        </authorList>
    </citation>
    <scope>NUCLEOTIDE SEQUENCE [LARGE SCALE GENOMIC DNA]</scope>
    <source>
        <strain evidence="7">CBS 339.88</strain>
    </source>
</reference>
<dbReference type="InterPro" id="IPR002893">
    <property type="entry name" value="Znf_MYND"/>
</dbReference>
<dbReference type="OrthoDB" id="3270372at2759"/>
<dbReference type="GO" id="GO:0008270">
    <property type="term" value="F:zinc ion binding"/>
    <property type="evidence" value="ECO:0007669"/>
    <property type="project" value="UniProtKB-KW"/>
</dbReference>
<feature type="domain" description="MYND-type" evidence="5">
    <location>
        <begin position="345"/>
        <end position="386"/>
    </location>
</feature>
<dbReference type="PROSITE" id="PS50865">
    <property type="entry name" value="ZF_MYND_2"/>
    <property type="match status" value="1"/>
</dbReference>
<sequence length="499" mass="56034">MATGKNQQLSLSSAIGLLTSTMRDPKKASACAMRISLAADRINQELEECNSMATKIKFAKSHPEFLRAGIKFLTFPEPPPEHVAMMNRLGRCRCDMRQPGMKELHRASRTRRDGRTKLRGIDLIFDAVATVSNCLVLALADLTQHKFRNVSATGEQPWPQGPDDLLPYGPKDSIYGLELWVAGPPHGYIIFKLAGSLAVFYVTFAKEVFQSPTFIFPFARPVEHLSAAIIFYDESKLFSIFFDSLGQCDRRLFNMMVTARGSWISSVLARLTTILSTLPMEWSKIRTTVQFMAVFANVKIDPATGVGLVEIKREQLTELPFFDPLETAFNEIIESRKMGCWNTACPLVGEIIHSRLCGKCNLLRFCGEKCQKEAWKSPVLPHKPLCAKIHALKELLGTEDWVLMWTPDYTYAQFQAMCSAKEIDLEAVKAIGKAISALRRHKSVYQEDLKRAGASQVERLLRVEQEKVSAQILDGLIDDVGLDSLTIIGREDYLRDAIH</sequence>
<evidence type="ECO:0000256" key="4">
    <source>
        <dbReference type="PROSITE-ProRule" id="PRU00134"/>
    </source>
</evidence>
<proteinExistence type="predicted"/>
<dbReference type="Gene3D" id="6.10.140.2220">
    <property type="match status" value="1"/>
</dbReference>
<dbReference type="STRING" id="685588.A0A067T7V2"/>
<protein>
    <recommendedName>
        <fullName evidence="5">MYND-type domain-containing protein</fullName>
    </recommendedName>
</protein>
<dbReference type="Proteomes" id="UP000027222">
    <property type="component" value="Unassembled WGS sequence"/>
</dbReference>
<keyword evidence="2 4" id="KW-0863">Zinc-finger</keyword>
<name>A0A067T7V2_GALM3</name>
<evidence type="ECO:0000256" key="1">
    <source>
        <dbReference type="ARBA" id="ARBA00022723"/>
    </source>
</evidence>
<dbReference type="SUPFAM" id="SSF144232">
    <property type="entry name" value="HIT/MYND zinc finger-like"/>
    <property type="match status" value="1"/>
</dbReference>
<gene>
    <name evidence="6" type="ORF">GALMADRAFT_154184</name>
</gene>
<evidence type="ECO:0000313" key="7">
    <source>
        <dbReference type="Proteomes" id="UP000027222"/>
    </source>
</evidence>
<evidence type="ECO:0000256" key="3">
    <source>
        <dbReference type="ARBA" id="ARBA00022833"/>
    </source>
</evidence>
<accession>A0A067T7V2</accession>
<organism evidence="6 7">
    <name type="scientific">Galerina marginata (strain CBS 339.88)</name>
    <dbReference type="NCBI Taxonomy" id="685588"/>
    <lineage>
        <taxon>Eukaryota</taxon>
        <taxon>Fungi</taxon>
        <taxon>Dikarya</taxon>
        <taxon>Basidiomycota</taxon>
        <taxon>Agaricomycotina</taxon>
        <taxon>Agaricomycetes</taxon>
        <taxon>Agaricomycetidae</taxon>
        <taxon>Agaricales</taxon>
        <taxon>Agaricineae</taxon>
        <taxon>Strophariaceae</taxon>
        <taxon>Galerina</taxon>
    </lineage>
</organism>
<evidence type="ECO:0000259" key="5">
    <source>
        <dbReference type="PROSITE" id="PS50865"/>
    </source>
</evidence>
<keyword evidence="7" id="KW-1185">Reference proteome</keyword>
<dbReference type="Pfam" id="PF01753">
    <property type="entry name" value="zf-MYND"/>
    <property type="match status" value="1"/>
</dbReference>
<evidence type="ECO:0000313" key="6">
    <source>
        <dbReference type="EMBL" id="KDR79226.1"/>
    </source>
</evidence>
<keyword evidence="3" id="KW-0862">Zinc</keyword>
<evidence type="ECO:0000256" key="2">
    <source>
        <dbReference type="ARBA" id="ARBA00022771"/>
    </source>
</evidence>
<dbReference type="AlphaFoldDB" id="A0A067T7V2"/>
<dbReference type="HOGENOM" id="CLU_546339_0_0_1"/>